<sequence length="68" mass="7530">METLEIKVPESKLTLVKAYLKELGVSIKVKKESKQPNATTLAAMNELKAGKGKKFNSVDELFNSYDLA</sequence>
<dbReference type="Proteomes" id="UP001501411">
    <property type="component" value="Unassembled WGS sequence"/>
</dbReference>
<keyword evidence="2" id="KW-1185">Reference proteome</keyword>
<comment type="caution">
    <text evidence="1">The sequence shown here is derived from an EMBL/GenBank/DDBJ whole genome shotgun (WGS) entry which is preliminary data.</text>
</comment>
<organism evidence="1 2">
    <name type="scientific">Olivibacter ginsenosidimutans</name>
    <dbReference type="NCBI Taxonomy" id="1176537"/>
    <lineage>
        <taxon>Bacteria</taxon>
        <taxon>Pseudomonadati</taxon>
        <taxon>Bacteroidota</taxon>
        <taxon>Sphingobacteriia</taxon>
        <taxon>Sphingobacteriales</taxon>
        <taxon>Sphingobacteriaceae</taxon>
        <taxon>Olivibacter</taxon>
    </lineage>
</organism>
<proteinExistence type="predicted"/>
<protein>
    <submittedName>
        <fullName evidence="1">Uncharacterized protein</fullName>
    </submittedName>
</protein>
<evidence type="ECO:0000313" key="1">
    <source>
        <dbReference type="EMBL" id="GAA4795272.1"/>
    </source>
</evidence>
<gene>
    <name evidence="1" type="ORF">GCM10023231_24600</name>
</gene>
<evidence type="ECO:0000313" key="2">
    <source>
        <dbReference type="Proteomes" id="UP001501411"/>
    </source>
</evidence>
<dbReference type="EMBL" id="BAABIQ010000036">
    <property type="protein sequence ID" value="GAA4795272.1"/>
    <property type="molecule type" value="Genomic_DNA"/>
</dbReference>
<name>A0ABP9BGR9_9SPHI</name>
<reference evidence="2" key="1">
    <citation type="journal article" date="2019" name="Int. J. Syst. Evol. Microbiol.">
        <title>The Global Catalogue of Microorganisms (GCM) 10K type strain sequencing project: providing services to taxonomists for standard genome sequencing and annotation.</title>
        <authorList>
            <consortium name="The Broad Institute Genomics Platform"/>
            <consortium name="The Broad Institute Genome Sequencing Center for Infectious Disease"/>
            <person name="Wu L."/>
            <person name="Ma J."/>
        </authorList>
    </citation>
    <scope>NUCLEOTIDE SEQUENCE [LARGE SCALE GENOMIC DNA]</scope>
    <source>
        <strain evidence="2">JCM 18200</strain>
    </source>
</reference>
<dbReference type="RefSeq" id="WP_345232089.1">
    <property type="nucleotide sequence ID" value="NZ_BAABIQ010000036.1"/>
</dbReference>
<accession>A0ABP9BGR9</accession>